<feature type="transmembrane region" description="Helical" evidence="10">
    <location>
        <begin position="1106"/>
        <end position="1126"/>
    </location>
</feature>
<dbReference type="GO" id="GO:0140359">
    <property type="term" value="F:ABC-type transporter activity"/>
    <property type="evidence" value="ECO:0007669"/>
    <property type="project" value="InterPro"/>
</dbReference>
<keyword evidence="4" id="KW-0547">Nucleotide-binding</keyword>
<sequence>MAASCSPAADNTFGPVLACPATFDFTLLFEQSILSIGPSALFLLLVAWRIWRLYPEKIKTVANNAYWRKLAVAIALVGLQVASVVLWACHNILRTAIPAVSLSLVDALSITFLSAIEHNRSVRPSSLLSIYLFLSIGFDAVQVRTLFIRHYPSSLAALSAATVALKLSLLALEAQTKRTYLKAPHRDTPPESTSGIFARTIFWWLNRLFLTGFRKLLTIEDLFPTDVDLKSAPLRQKIRVAWEKYQSSNTRSLIVATAISLRWAILRTVFPRLCLIGFSYAQTFFIQRAIEHLHKPDTQMTRNEGYGLIGAAALIYGRIAISTVHYKHQLFRMITMFRGAAVALIYDHTLVIGDGACNESAAVTLMSTDIDMIARSLEQASEMWARVVEIAIGIWLLERQLAAVCVAPILVILLCTSIQMYMATFMPARQKVWVGAIQRRVGMISTALRSMKSVKMLGLSETLATTLQGQRERELNLSKDFRWLIVWLNVVASLPQMCASLVTFAAFVIRAKIDHSQPLSTVQAFTSLAIISLITSPALQLLSSIPAVTAALGAFDRIHKFLTSPAVSSQPPRELSPDPEAEKYGAHTHDSEVQLNILAPKLDSNQVVVMTNAYIRPGESDFCLEEINVRVRLGTVTMVIGPVGCGKSTLLKALLGEVSCERGTLTRTLDAAYCNQTPWLQNTTVQNNICGISDLDLEWYRAVIRACALEPDISRMPHNDQSIVGSGALKLSGGQKQRLALARAIYSRKLLLVLDDPLSAVDSKTAQFVIDSLFGTNGLCRRIGAAVVMATHSDQHLSLADEAVILGANGRIEKQGPVRSLGLASELIPDISVTKDSPFVQPDGEEKSASTKKVETLTVDDIDDISRRTGDAAVYSYYLKAIGWRHTLVACVIIIIHTFSSIFPQVWLELFTDDNGKKAAQFIGIYVLLAVAASGSQGLMIWQIMIKIVLKSGLELHRILVQTVTNAPMHFFAEVDSGVILNRFSQDMTLVDAVLPTMAFGTVLSVAQCFAQVALISLGSSYMGITIIPCLLVLYGAQKVYLRTSRQLRFLDLEAKSPLYTWFVETLEGLSTIRGLGWQRSFVTECLSRLDNSQRPYYLLYCIQRWLNVVLDLLVAALAVILIALATSLRGSTDPGKLGVSLTAIMAFSQTLQDVVSSWTSLETSLGAIARIRSFELKTPSEHQAEETFIPPRAWPVHGDIDITSLSVSYDGITRALNNINLSIKAGERVVISGRTGSGKSTLFSALLKLLDSQSGTISIDGFDTSIIPRNLLRSAIIAIPQDPFILPGPMRFNLDPSGRSTDEVMISALAKSNLLAVTTSRGGLDAELTSSSLSQGEQRLFALAVALVRKWNKDNGVFNGGGILILDEATSGTDAETDGLIQTIIVEEFTGYTVLHISHRHGMMRGVDRVVELENGRIIN</sequence>
<dbReference type="PANTHER" id="PTHR24223:SF399">
    <property type="entry name" value="ABC TRANSPORTER ATNG"/>
    <property type="match status" value="1"/>
</dbReference>
<dbReference type="FunFam" id="1.20.1560.10:FF:000055">
    <property type="entry name" value="ABC multidrug transporter (Eurofung)"/>
    <property type="match status" value="1"/>
</dbReference>
<accession>A0A1R3R866</accession>
<keyword evidence="5" id="KW-0067">ATP-binding</keyword>
<feature type="domain" description="ABC transmembrane type-1" evidence="12">
    <location>
        <begin position="363"/>
        <end position="550"/>
    </location>
</feature>
<keyword evidence="7 10" id="KW-0472">Membrane</keyword>
<dbReference type="Pfam" id="PF24357">
    <property type="entry name" value="TMD0_ABC"/>
    <property type="match status" value="1"/>
</dbReference>
<feature type="domain" description="ABC transporter" evidence="11">
    <location>
        <begin position="1201"/>
        <end position="1420"/>
    </location>
</feature>
<dbReference type="Pfam" id="PF00005">
    <property type="entry name" value="ABC_tran"/>
    <property type="match status" value="2"/>
</dbReference>
<dbReference type="EMBL" id="KV907515">
    <property type="protein sequence ID" value="OOF90653.1"/>
    <property type="molecule type" value="Genomic_DNA"/>
</dbReference>
<keyword evidence="14" id="KW-1185">Reference proteome</keyword>
<evidence type="ECO:0000256" key="1">
    <source>
        <dbReference type="ARBA" id="ARBA00004141"/>
    </source>
</evidence>
<dbReference type="InterPro" id="IPR056227">
    <property type="entry name" value="TMD0_ABC"/>
</dbReference>
<dbReference type="PROSITE" id="PS50893">
    <property type="entry name" value="ABC_TRANSPORTER_2"/>
    <property type="match status" value="2"/>
</dbReference>
<comment type="subcellular location">
    <subcellularLocation>
        <location evidence="1">Membrane</location>
        <topology evidence="1">Multi-pass membrane protein</topology>
    </subcellularLocation>
</comment>
<dbReference type="InterPro" id="IPR017871">
    <property type="entry name" value="ABC_transporter-like_CS"/>
</dbReference>
<dbReference type="PROSITE" id="PS00211">
    <property type="entry name" value="ABC_TRANSPORTER_1"/>
    <property type="match status" value="2"/>
</dbReference>
<feature type="transmembrane region" description="Helical" evidence="10">
    <location>
        <begin position="993"/>
        <end position="1016"/>
    </location>
</feature>
<dbReference type="FunFam" id="1.20.1560.10:FF:000066">
    <property type="entry name" value="ABC multidrug transporter (Eurofung)"/>
    <property type="match status" value="1"/>
</dbReference>
<evidence type="ECO:0000256" key="7">
    <source>
        <dbReference type="ARBA" id="ARBA00023136"/>
    </source>
</evidence>
<dbReference type="InterPro" id="IPR044746">
    <property type="entry name" value="ABCC_6TM_D1"/>
</dbReference>
<evidence type="ECO:0008006" key="15">
    <source>
        <dbReference type="Google" id="ProtNLM"/>
    </source>
</evidence>
<evidence type="ECO:0000256" key="2">
    <source>
        <dbReference type="ARBA" id="ARBA00022448"/>
    </source>
</evidence>
<evidence type="ECO:0000313" key="14">
    <source>
        <dbReference type="Proteomes" id="UP000188318"/>
    </source>
</evidence>
<keyword evidence="2" id="KW-0813">Transport</keyword>
<dbReference type="Gene3D" id="1.20.1560.10">
    <property type="entry name" value="ABC transporter type 1, transmembrane domain"/>
    <property type="match status" value="2"/>
</dbReference>
<dbReference type="InterPro" id="IPR011527">
    <property type="entry name" value="ABC1_TM_dom"/>
</dbReference>
<protein>
    <recommendedName>
        <fullName evidence="15">P-loop containing nucleoside triphosphate hydrolase protein</fullName>
    </recommendedName>
</protein>
<dbReference type="STRING" id="602072.A0A1R3R866"/>
<evidence type="ECO:0000256" key="3">
    <source>
        <dbReference type="ARBA" id="ARBA00022692"/>
    </source>
</evidence>
<dbReference type="CDD" id="cd18579">
    <property type="entry name" value="ABC_6TM_ABCC_D1"/>
    <property type="match status" value="1"/>
</dbReference>
<evidence type="ECO:0000256" key="5">
    <source>
        <dbReference type="ARBA" id="ARBA00022840"/>
    </source>
</evidence>
<dbReference type="OMA" id="KHQLFRM"/>
<evidence type="ECO:0000313" key="13">
    <source>
        <dbReference type="EMBL" id="OOF90653.1"/>
    </source>
</evidence>
<keyword evidence="6 10" id="KW-1133">Transmembrane helix</keyword>
<feature type="transmembrane region" description="Helical" evidence="10">
    <location>
        <begin position="33"/>
        <end position="51"/>
    </location>
</feature>
<feature type="domain" description="ABC transmembrane type-1" evidence="12">
    <location>
        <begin position="887"/>
        <end position="1164"/>
    </location>
</feature>
<keyword evidence="8" id="KW-0325">Glycoprotein</keyword>
<name>A0A1R3R866_ASPC5</name>
<dbReference type="GO" id="GO:0016020">
    <property type="term" value="C:membrane"/>
    <property type="evidence" value="ECO:0007669"/>
    <property type="project" value="UniProtKB-SubCell"/>
</dbReference>
<dbReference type="VEuPathDB" id="FungiDB:ASPCADRAFT_134954"/>
<dbReference type="PANTHER" id="PTHR24223">
    <property type="entry name" value="ATP-BINDING CASSETTE SUB-FAMILY C"/>
    <property type="match status" value="1"/>
</dbReference>
<feature type="transmembrane region" description="Helical" evidence="10">
    <location>
        <begin position="154"/>
        <end position="172"/>
    </location>
</feature>
<gene>
    <name evidence="13" type="ORF">ASPCADRAFT_134954</name>
</gene>
<dbReference type="InterPro" id="IPR003593">
    <property type="entry name" value="AAA+_ATPase"/>
</dbReference>
<feature type="region of interest" description="Disordered" evidence="9">
    <location>
        <begin position="566"/>
        <end position="586"/>
    </location>
</feature>
<feature type="transmembrane region" description="Helical" evidence="10">
    <location>
        <begin position="401"/>
        <end position="422"/>
    </location>
</feature>
<evidence type="ECO:0000256" key="8">
    <source>
        <dbReference type="ARBA" id="ARBA00023180"/>
    </source>
</evidence>
<dbReference type="SUPFAM" id="SSF90123">
    <property type="entry name" value="ABC transporter transmembrane region"/>
    <property type="match status" value="2"/>
</dbReference>
<dbReference type="GO" id="GO:0016887">
    <property type="term" value="F:ATP hydrolysis activity"/>
    <property type="evidence" value="ECO:0007669"/>
    <property type="project" value="InterPro"/>
</dbReference>
<dbReference type="CDD" id="cd18580">
    <property type="entry name" value="ABC_6TM_ABCC_D2"/>
    <property type="match status" value="1"/>
</dbReference>
<dbReference type="Pfam" id="PF00664">
    <property type="entry name" value="ABC_membrane"/>
    <property type="match status" value="2"/>
</dbReference>
<evidence type="ECO:0000256" key="4">
    <source>
        <dbReference type="ARBA" id="ARBA00022741"/>
    </source>
</evidence>
<feature type="domain" description="ABC transporter" evidence="11">
    <location>
        <begin position="608"/>
        <end position="834"/>
    </location>
</feature>
<reference evidence="14" key="1">
    <citation type="journal article" date="2017" name="Genome Biol.">
        <title>Comparative genomics reveals high biological diversity and specific adaptations in the industrially and medically important fungal genus Aspergillus.</title>
        <authorList>
            <person name="de Vries R.P."/>
            <person name="Riley R."/>
            <person name="Wiebenga A."/>
            <person name="Aguilar-Osorio G."/>
            <person name="Amillis S."/>
            <person name="Uchima C.A."/>
            <person name="Anderluh G."/>
            <person name="Asadollahi M."/>
            <person name="Askin M."/>
            <person name="Barry K."/>
            <person name="Battaglia E."/>
            <person name="Bayram O."/>
            <person name="Benocci T."/>
            <person name="Braus-Stromeyer S.A."/>
            <person name="Caldana C."/>
            <person name="Canovas D."/>
            <person name="Cerqueira G.C."/>
            <person name="Chen F."/>
            <person name="Chen W."/>
            <person name="Choi C."/>
            <person name="Clum A."/>
            <person name="Dos Santos R.A."/>
            <person name="Damasio A.R."/>
            <person name="Diallinas G."/>
            <person name="Emri T."/>
            <person name="Fekete E."/>
            <person name="Flipphi M."/>
            <person name="Freyberg S."/>
            <person name="Gallo A."/>
            <person name="Gournas C."/>
            <person name="Habgood R."/>
            <person name="Hainaut M."/>
            <person name="Harispe M.L."/>
            <person name="Henrissat B."/>
            <person name="Hilden K.S."/>
            <person name="Hope R."/>
            <person name="Hossain A."/>
            <person name="Karabika E."/>
            <person name="Karaffa L."/>
            <person name="Karanyi Z."/>
            <person name="Krasevec N."/>
            <person name="Kuo A."/>
            <person name="Kusch H."/>
            <person name="LaButti K."/>
            <person name="Lagendijk E.L."/>
            <person name="Lapidus A."/>
            <person name="Levasseur A."/>
            <person name="Lindquist E."/>
            <person name="Lipzen A."/>
            <person name="Logrieco A.F."/>
            <person name="MacCabe A."/>
            <person name="Maekelae M.R."/>
            <person name="Malavazi I."/>
            <person name="Melin P."/>
            <person name="Meyer V."/>
            <person name="Mielnichuk N."/>
            <person name="Miskei M."/>
            <person name="Molnar A.P."/>
            <person name="Mule G."/>
            <person name="Ngan C.Y."/>
            <person name="Orejas M."/>
            <person name="Orosz E."/>
            <person name="Ouedraogo J.P."/>
            <person name="Overkamp K.M."/>
            <person name="Park H.-S."/>
            <person name="Perrone G."/>
            <person name="Piumi F."/>
            <person name="Punt P.J."/>
            <person name="Ram A.F."/>
            <person name="Ramon A."/>
            <person name="Rauscher S."/>
            <person name="Record E."/>
            <person name="Riano-Pachon D.M."/>
            <person name="Robert V."/>
            <person name="Roehrig J."/>
            <person name="Ruller R."/>
            <person name="Salamov A."/>
            <person name="Salih N.S."/>
            <person name="Samson R.A."/>
            <person name="Sandor E."/>
            <person name="Sanguinetti M."/>
            <person name="Schuetze T."/>
            <person name="Sepcic K."/>
            <person name="Shelest E."/>
            <person name="Sherlock G."/>
            <person name="Sophianopoulou V."/>
            <person name="Squina F.M."/>
            <person name="Sun H."/>
            <person name="Susca A."/>
            <person name="Todd R.B."/>
            <person name="Tsang A."/>
            <person name="Unkles S.E."/>
            <person name="van de Wiele N."/>
            <person name="van Rossen-Uffink D."/>
            <person name="Oliveira J.V."/>
            <person name="Vesth T.C."/>
            <person name="Visser J."/>
            <person name="Yu J.-H."/>
            <person name="Zhou M."/>
            <person name="Andersen M.R."/>
            <person name="Archer D.B."/>
            <person name="Baker S.E."/>
            <person name="Benoit I."/>
            <person name="Brakhage A.A."/>
            <person name="Braus G.H."/>
            <person name="Fischer R."/>
            <person name="Frisvad J.C."/>
            <person name="Goldman G.H."/>
            <person name="Houbraken J."/>
            <person name="Oakley B."/>
            <person name="Pocsi I."/>
            <person name="Scazzocchio C."/>
            <person name="Seiboth B."/>
            <person name="vanKuyk P.A."/>
            <person name="Wortman J."/>
            <person name="Dyer P.S."/>
            <person name="Grigoriev I.V."/>
        </authorList>
    </citation>
    <scope>NUCLEOTIDE SEQUENCE [LARGE SCALE GENOMIC DNA]</scope>
    <source>
        <strain evidence="14">ITEM 5010</strain>
    </source>
</reference>
<dbReference type="InterPro" id="IPR044726">
    <property type="entry name" value="ABCC_6TM_D2"/>
</dbReference>
<evidence type="ECO:0000256" key="6">
    <source>
        <dbReference type="ARBA" id="ARBA00022989"/>
    </source>
</evidence>
<feature type="transmembrane region" description="Helical" evidence="10">
    <location>
        <begin position="99"/>
        <end position="116"/>
    </location>
</feature>
<keyword evidence="3 10" id="KW-0812">Transmembrane</keyword>
<dbReference type="Proteomes" id="UP000188318">
    <property type="component" value="Unassembled WGS sequence"/>
</dbReference>
<feature type="transmembrane region" description="Helical" evidence="10">
    <location>
        <begin position="887"/>
        <end position="907"/>
    </location>
</feature>
<evidence type="ECO:0000259" key="11">
    <source>
        <dbReference type="PROSITE" id="PS50893"/>
    </source>
</evidence>
<dbReference type="InterPro" id="IPR036640">
    <property type="entry name" value="ABC1_TM_sf"/>
</dbReference>
<feature type="transmembrane region" description="Helical" evidence="10">
    <location>
        <begin position="484"/>
        <end position="509"/>
    </location>
</feature>
<dbReference type="SMART" id="SM00382">
    <property type="entry name" value="AAA"/>
    <property type="match status" value="2"/>
</dbReference>
<dbReference type="Gene3D" id="3.40.50.300">
    <property type="entry name" value="P-loop containing nucleotide triphosphate hydrolases"/>
    <property type="match status" value="2"/>
</dbReference>
<feature type="transmembrane region" description="Helical" evidence="10">
    <location>
        <begin position="128"/>
        <end position="148"/>
    </location>
</feature>
<dbReference type="InterPro" id="IPR003439">
    <property type="entry name" value="ABC_transporter-like_ATP-bd"/>
</dbReference>
<proteinExistence type="predicted"/>
<dbReference type="GO" id="GO:0005524">
    <property type="term" value="F:ATP binding"/>
    <property type="evidence" value="ECO:0007669"/>
    <property type="project" value="UniProtKB-KW"/>
</dbReference>
<feature type="transmembrane region" description="Helical" evidence="10">
    <location>
        <begin position="1022"/>
        <end position="1042"/>
    </location>
</feature>
<organism evidence="13 14">
    <name type="scientific">Aspergillus carbonarius (strain ITEM 5010)</name>
    <dbReference type="NCBI Taxonomy" id="602072"/>
    <lineage>
        <taxon>Eukaryota</taxon>
        <taxon>Fungi</taxon>
        <taxon>Dikarya</taxon>
        <taxon>Ascomycota</taxon>
        <taxon>Pezizomycotina</taxon>
        <taxon>Eurotiomycetes</taxon>
        <taxon>Eurotiomycetidae</taxon>
        <taxon>Eurotiales</taxon>
        <taxon>Aspergillaceae</taxon>
        <taxon>Aspergillus</taxon>
        <taxon>Aspergillus subgen. Circumdati</taxon>
    </lineage>
</organism>
<dbReference type="InterPro" id="IPR050173">
    <property type="entry name" value="ABC_transporter_C-like"/>
</dbReference>
<feature type="transmembrane region" description="Helical" evidence="10">
    <location>
        <begin position="919"/>
        <end position="942"/>
    </location>
</feature>
<dbReference type="PROSITE" id="PS50929">
    <property type="entry name" value="ABC_TM1F"/>
    <property type="match status" value="2"/>
</dbReference>
<evidence type="ECO:0000259" key="12">
    <source>
        <dbReference type="PROSITE" id="PS50929"/>
    </source>
</evidence>
<feature type="transmembrane region" description="Helical" evidence="10">
    <location>
        <begin position="72"/>
        <end position="93"/>
    </location>
</feature>
<dbReference type="InterPro" id="IPR027417">
    <property type="entry name" value="P-loop_NTPase"/>
</dbReference>
<dbReference type="SUPFAM" id="SSF52540">
    <property type="entry name" value="P-loop containing nucleoside triphosphate hydrolases"/>
    <property type="match status" value="2"/>
</dbReference>
<dbReference type="OrthoDB" id="6500128at2759"/>
<feature type="transmembrane region" description="Helical" evidence="10">
    <location>
        <begin position="306"/>
        <end position="326"/>
    </location>
</feature>
<evidence type="ECO:0000256" key="10">
    <source>
        <dbReference type="SAM" id="Phobius"/>
    </source>
</evidence>
<evidence type="ECO:0000256" key="9">
    <source>
        <dbReference type="SAM" id="MobiDB-lite"/>
    </source>
</evidence>
<feature type="transmembrane region" description="Helical" evidence="10">
    <location>
        <begin position="269"/>
        <end position="286"/>
    </location>
</feature>
<dbReference type="CDD" id="cd03250">
    <property type="entry name" value="ABCC_MRP_domain1"/>
    <property type="match status" value="1"/>
</dbReference>